<evidence type="ECO:0000256" key="6">
    <source>
        <dbReference type="ARBA" id="ARBA00023136"/>
    </source>
</evidence>
<dbReference type="RefSeq" id="WP_094205188.1">
    <property type="nucleotide sequence ID" value="NZ_NDYC01000007.1"/>
</dbReference>
<dbReference type="GO" id="GO:0005886">
    <property type="term" value="C:plasma membrane"/>
    <property type="evidence" value="ECO:0007669"/>
    <property type="project" value="UniProtKB-SubCell"/>
</dbReference>
<dbReference type="FunFam" id="3.40.50.300:FF:000218">
    <property type="entry name" value="Multidrug ABC transporter ATP-binding protein"/>
    <property type="match status" value="1"/>
</dbReference>
<accession>A0A233V925</accession>
<dbReference type="GO" id="GO:0016887">
    <property type="term" value="F:ATP hydrolysis activity"/>
    <property type="evidence" value="ECO:0007669"/>
    <property type="project" value="InterPro"/>
</dbReference>
<dbReference type="InterPro" id="IPR027417">
    <property type="entry name" value="P-loop_NTPase"/>
</dbReference>
<dbReference type="Gene3D" id="3.40.50.300">
    <property type="entry name" value="P-loop containing nucleotide triphosphate hydrolases"/>
    <property type="match status" value="1"/>
</dbReference>
<dbReference type="PROSITE" id="PS50893">
    <property type="entry name" value="ABC_TRANSPORTER_2"/>
    <property type="match status" value="1"/>
</dbReference>
<keyword evidence="2 7" id="KW-0812">Transmembrane</keyword>
<evidence type="ECO:0000313" key="11">
    <source>
        <dbReference type="Proteomes" id="UP000215413"/>
    </source>
</evidence>
<evidence type="ECO:0000256" key="4">
    <source>
        <dbReference type="ARBA" id="ARBA00022840"/>
    </source>
</evidence>
<organism evidence="10 11">
    <name type="scientific">Finegoldia magna</name>
    <name type="common">Peptostreptococcus magnus</name>
    <dbReference type="NCBI Taxonomy" id="1260"/>
    <lineage>
        <taxon>Bacteria</taxon>
        <taxon>Bacillati</taxon>
        <taxon>Bacillota</taxon>
        <taxon>Tissierellia</taxon>
        <taxon>Tissierellales</taxon>
        <taxon>Peptoniphilaceae</taxon>
        <taxon>Finegoldia</taxon>
    </lineage>
</organism>
<evidence type="ECO:0000256" key="2">
    <source>
        <dbReference type="ARBA" id="ARBA00022692"/>
    </source>
</evidence>
<feature type="domain" description="ABC transmembrane type-1" evidence="9">
    <location>
        <begin position="22"/>
        <end position="310"/>
    </location>
</feature>
<feature type="transmembrane region" description="Helical" evidence="7">
    <location>
        <begin position="164"/>
        <end position="183"/>
    </location>
</feature>
<dbReference type="InterPro" id="IPR011527">
    <property type="entry name" value="ABC1_TM_dom"/>
</dbReference>
<protein>
    <submittedName>
        <fullName evidence="10">Multidrug ABC transporter ATP-binding protein</fullName>
    </submittedName>
</protein>
<proteinExistence type="predicted"/>
<keyword evidence="5 7" id="KW-1133">Transmembrane helix</keyword>
<dbReference type="Pfam" id="PF00664">
    <property type="entry name" value="ABC_membrane"/>
    <property type="match status" value="1"/>
</dbReference>
<sequence>MRKSVTNRIIKYSLNEKKNLTIGMVFTVLMTVFEIIGPIILAYIINNLLTGEKLVYNIRKLALVLCLYAAVFFVDSLWKYNSTVYLEKTANKIARRMQMDVYDHIQKMPISFYDNLPAGKVVSRITNDTKTVKSFYQMVLAQLMVSVIVSIFMIAMVLITDTKIGIIVCLFFPIMFYIFRKFLQKSRFAFTNMRKYISEENAKINETIGNIEIIKAYNLEDDFSKDYESSAKNVYDYGYMVTKAYGTMSYNVSELLRNFANITILGLYAYNVLTGNTDVKLGSMYLTMEYTTRTFSYISNCVQRMGSLEQSFSAAEHVFELLDTEVEEFPEREIGDIKGDVKFENVDFSYIENEPVLKDLSLDIKSGESVAFVGFTGSGKTTIINLLLGFYKPQKGTIKIDGKNFNDYSVDSIRKNISLVPQDPVLFMGDVRSNIRLDKDFTDEEVENALRDIGADRLIDFRNGLDEEVKDNGASFSAGEKQLIAFARSYITNPKILILDEATANIDTQTESVIQYAIDKLKQNRTTFIIAHRLSTIKNVDCIYVLDKGVVVEKGTHEELLANGKIYTRMYREQNKKG</sequence>
<dbReference type="AlphaFoldDB" id="A0A233V925"/>
<comment type="subcellular location">
    <subcellularLocation>
        <location evidence="1">Cell membrane</location>
        <topology evidence="1">Multi-pass membrane protein</topology>
    </subcellularLocation>
</comment>
<evidence type="ECO:0000259" key="9">
    <source>
        <dbReference type="PROSITE" id="PS50929"/>
    </source>
</evidence>
<dbReference type="SMART" id="SM00382">
    <property type="entry name" value="AAA"/>
    <property type="match status" value="1"/>
</dbReference>
<evidence type="ECO:0000259" key="8">
    <source>
        <dbReference type="PROSITE" id="PS50893"/>
    </source>
</evidence>
<dbReference type="GO" id="GO:0140359">
    <property type="term" value="F:ABC-type transporter activity"/>
    <property type="evidence" value="ECO:0007669"/>
    <property type="project" value="InterPro"/>
</dbReference>
<reference evidence="11" key="1">
    <citation type="submission" date="2017-04" db="EMBL/GenBank/DDBJ databases">
        <title>Finegoldia magna isolated from orthopedic joint implant-associated infections.</title>
        <authorList>
            <person name="Bjorklund S."/>
            <person name="Bruggemann H."/>
            <person name="Jensen A."/>
            <person name="Hellmark B."/>
            <person name="Soderquist B."/>
        </authorList>
    </citation>
    <scope>NUCLEOTIDE SEQUENCE [LARGE SCALE GENOMIC DNA]</scope>
    <source>
        <strain evidence="11">CCUG 54800</strain>
    </source>
</reference>
<dbReference type="SUPFAM" id="SSF52540">
    <property type="entry name" value="P-loop containing nucleoside triphosphate hydrolases"/>
    <property type="match status" value="1"/>
</dbReference>
<evidence type="ECO:0000256" key="7">
    <source>
        <dbReference type="SAM" id="Phobius"/>
    </source>
</evidence>
<dbReference type="InterPro" id="IPR036640">
    <property type="entry name" value="ABC1_TM_sf"/>
</dbReference>
<keyword evidence="4 10" id="KW-0067">ATP-binding</keyword>
<dbReference type="Gene3D" id="1.20.1560.10">
    <property type="entry name" value="ABC transporter type 1, transmembrane domain"/>
    <property type="match status" value="1"/>
</dbReference>
<feature type="domain" description="ABC transporter" evidence="8">
    <location>
        <begin position="341"/>
        <end position="573"/>
    </location>
</feature>
<name>A0A233V925_FINMA</name>
<dbReference type="PANTHER" id="PTHR24221:SF430">
    <property type="entry name" value="MULTIDRUG RESISTANCE ABC TRANSPORTER ATP-BINDING_PERMEASE PROTEIN YHEH-RELATED"/>
    <property type="match status" value="1"/>
</dbReference>
<evidence type="ECO:0000313" key="10">
    <source>
        <dbReference type="EMBL" id="OXZ28910.1"/>
    </source>
</evidence>
<dbReference type="PROSITE" id="PS00211">
    <property type="entry name" value="ABC_TRANSPORTER_1"/>
    <property type="match status" value="1"/>
</dbReference>
<comment type="caution">
    <text evidence="10">The sequence shown here is derived from an EMBL/GenBank/DDBJ whole genome shotgun (WGS) entry which is preliminary data.</text>
</comment>
<feature type="transmembrane region" description="Helical" evidence="7">
    <location>
        <begin position="139"/>
        <end position="158"/>
    </location>
</feature>
<feature type="transmembrane region" description="Helical" evidence="7">
    <location>
        <begin position="20"/>
        <end position="45"/>
    </location>
</feature>
<evidence type="ECO:0000256" key="5">
    <source>
        <dbReference type="ARBA" id="ARBA00022989"/>
    </source>
</evidence>
<keyword evidence="6 7" id="KW-0472">Membrane</keyword>
<dbReference type="InterPro" id="IPR003439">
    <property type="entry name" value="ABC_transporter-like_ATP-bd"/>
</dbReference>
<dbReference type="EMBL" id="NDYC01000007">
    <property type="protein sequence ID" value="OXZ28910.1"/>
    <property type="molecule type" value="Genomic_DNA"/>
</dbReference>
<evidence type="ECO:0000256" key="1">
    <source>
        <dbReference type="ARBA" id="ARBA00004651"/>
    </source>
</evidence>
<dbReference type="CDD" id="cd18544">
    <property type="entry name" value="ABC_6TM_TmrA_like"/>
    <property type="match status" value="1"/>
</dbReference>
<dbReference type="SUPFAM" id="SSF90123">
    <property type="entry name" value="ABC transporter transmembrane region"/>
    <property type="match status" value="1"/>
</dbReference>
<keyword evidence="3" id="KW-0547">Nucleotide-binding</keyword>
<dbReference type="PROSITE" id="PS50929">
    <property type="entry name" value="ABC_TM1F"/>
    <property type="match status" value="1"/>
</dbReference>
<dbReference type="GO" id="GO:0034040">
    <property type="term" value="F:ATPase-coupled lipid transmembrane transporter activity"/>
    <property type="evidence" value="ECO:0007669"/>
    <property type="project" value="TreeGrafter"/>
</dbReference>
<feature type="transmembrane region" description="Helical" evidence="7">
    <location>
        <begin position="57"/>
        <end position="78"/>
    </location>
</feature>
<dbReference type="Pfam" id="PF00005">
    <property type="entry name" value="ABC_tran"/>
    <property type="match status" value="1"/>
</dbReference>
<dbReference type="InterPro" id="IPR017871">
    <property type="entry name" value="ABC_transporter-like_CS"/>
</dbReference>
<dbReference type="Proteomes" id="UP000215413">
    <property type="component" value="Unassembled WGS sequence"/>
</dbReference>
<dbReference type="InterPro" id="IPR039421">
    <property type="entry name" value="Type_1_exporter"/>
</dbReference>
<dbReference type="GO" id="GO:0005524">
    <property type="term" value="F:ATP binding"/>
    <property type="evidence" value="ECO:0007669"/>
    <property type="project" value="UniProtKB-KW"/>
</dbReference>
<evidence type="ECO:0000256" key="3">
    <source>
        <dbReference type="ARBA" id="ARBA00022741"/>
    </source>
</evidence>
<gene>
    <name evidence="10" type="ORF">B9N49_01275</name>
</gene>
<dbReference type="InterPro" id="IPR003593">
    <property type="entry name" value="AAA+_ATPase"/>
</dbReference>
<dbReference type="PANTHER" id="PTHR24221">
    <property type="entry name" value="ATP-BINDING CASSETTE SUB-FAMILY B"/>
    <property type="match status" value="1"/>
</dbReference>